<feature type="region of interest" description="Disordered" evidence="1">
    <location>
        <begin position="1"/>
        <end position="50"/>
    </location>
</feature>
<protein>
    <submittedName>
        <fullName evidence="2">Uncharacterized protein</fullName>
    </submittedName>
</protein>
<evidence type="ECO:0000313" key="2">
    <source>
        <dbReference type="EMBL" id="KAL0467126.1"/>
    </source>
</evidence>
<dbReference type="Proteomes" id="UP001451303">
    <property type="component" value="Unassembled WGS sequence"/>
</dbReference>
<accession>A0ABR3D337</accession>
<reference evidence="2 3" key="1">
    <citation type="submission" date="2023-09" db="EMBL/GenBank/DDBJ databases">
        <title>Multi-omics analysis of a traditional fermented food reveals byproduct-associated fungal strains for waste-to-food upcycling.</title>
        <authorList>
            <consortium name="Lawrence Berkeley National Laboratory"/>
            <person name="Rekdal V.M."/>
            <person name="Villalobos-Escobedo J.M."/>
            <person name="Rodriguez-Valeron N."/>
            <person name="Garcia M.O."/>
            <person name="Vasquez D.P."/>
            <person name="Damayanti I."/>
            <person name="Sorensen P.M."/>
            <person name="Baidoo E.E."/>
            <person name="De Carvalho A.C."/>
            <person name="Riley R."/>
            <person name="Lipzen A."/>
            <person name="He G."/>
            <person name="Yan M."/>
            <person name="Haridas S."/>
            <person name="Daum C."/>
            <person name="Yoshinaga Y."/>
            <person name="Ng V."/>
            <person name="Grigoriev I.V."/>
            <person name="Munk R."/>
            <person name="Nuraida L."/>
            <person name="Wijaya C.H."/>
            <person name="Morales P.-C."/>
            <person name="Keasling J.D."/>
        </authorList>
    </citation>
    <scope>NUCLEOTIDE SEQUENCE [LARGE SCALE GENOMIC DNA]</scope>
    <source>
        <strain evidence="2 3">FGSC 2613</strain>
    </source>
</reference>
<gene>
    <name evidence="2" type="ORF">QR685DRAFT_76381</name>
</gene>
<evidence type="ECO:0000256" key="1">
    <source>
        <dbReference type="SAM" id="MobiDB-lite"/>
    </source>
</evidence>
<evidence type="ECO:0000313" key="3">
    <source>
        <dbReference type="Proteomes" id="UP001451303"/>
    </source>
</evidence>
<proteinExistence type="predicted"/>
<sequence length="201" mass="23231">MKRARQKLFRDRRNTSDPPTQSLRKNTYPHPRSHHKNAKKGNHHKSNHEKISGYPEEACLQTNSLRKHRACHIADHDFVTWNQHSAMAQSEPTAQENGQRAGIFDFVTTPLLYATETRRRRGFAGCSSHFVFPYINIVRALLGHFIFEFLLFGTQEHHGVQWARIRGSIQAHTNTLYTRDGRRRRSGAGGCRFSNNGWRGD</sequence>
<dbReference type="EMBL" id="JAVLET010000010">
    <property type="protein sequence ID" value="KAL0467126.1"/>
    <property type="molecule type" value="Genomic_DNA"/>
</dbReference>
<feature type="compositionally biased region" description="Polar residues" evidence="1">
    <location>
        <begin position="16"/>
        <end position="25"/>
    </location>
</feature>
<name>A0ABR3D337_NEUIN</name>
<feature type="compositionally biased region" description="Basic residues" evidence="1">
    <location>
        <begin position="31"/>
        <end position="47"/>
    </location>
</feature>
<organism evidence="2 3">
    <name type="scientific">Neurospora intermedia</name>
    <dbReference type="NCBI Taxonomy" id="5142"/>
    <lineage>
        <taxon>Eukaryota</taxon>
        <taxon>Fungi</taxon>
        <taxon>Dikarya</taxon>
        <taxon>Ascomycota</taxon>
        <taxon>Pezizomycotina</taxon>
        <taxon>Sordariomycetes</taxon>
        <taxon>Sordariomycetidae</taxon>
        <taxon>Sordariales</taxon>
        <taxon>Sordariaceae</taxon>
        <taxon>Neurospora</taxon>
    </lineage>
</organism>
<comment type="caution">
    <text evidence="2">The sequence shown here is derived from an EMBL/GenBank/DDBJ whole genome shotgun (WGS) entry which is preliminary data.</text>
</comment>
<keyword evidence="3" id="KW-1185">Reference proteome</keyword>